<evidence type="ECO:0000259" key="1">
    <source>
        <dbReference type="Pfam" id="PF05899"/>
    </source>
</evidence>
<dbReference type="PANTHER" id="PTHR40943">
    <property type="entry name" value="CYTOPLASMIC PROTEIN-RELATED"/>
    <property type="match status" value="1"/>
</dbReference>
<evidence type="ECO:0000313" key="3">
    <source>
        <dbReference type="Proteomes" id="UP000217763"/>
    </source>
</evidence>
<organism evidence="2 3">
    <name type="scientific">Zobellella denitrificans</name>
    <dbReference type="NCBI Taxonomy" id="347534"/>
    <lineage>
        <taxon>Bacteria</taxon>
        <taxon>Pseudomonadati</taxon>
        <taxon>Pseudomonadota</taxon>
        <taxon>Gammaproteobacteria</taxon>
        <taxon>Aeromonadales</taxon>
        <taxon>Aeromonadaceae</taxon>
        <taxon>Zobellella</taxon>
    </lineage>
</organism>
<name>A0A291HT68_9GAMM</name>
<dbReference type="Proteomes" id="UP000217763">
    <property type="component" value="Chromosome"/>
</dbReference>
<dbReference type="CDD" id="cd02227">
    <property type="entry name" value="cupin_TM1112-like"/>
    <property type="match status" value="1"/>
</dbReference>
<evidence type="ECO:0000313" key="2">
    <source>
        <dbReference type="EMBL" id="ATG75363.1"/>
    </source>
</evidence>
<dbReference type="AlphaFoldDB" id="A0A291HT68"/>
<dbReference type="PANTHER" id="PTHR40943:SF2">
    <property type="entry name" value="(S)-UREIDOGLYCINE AMINOHYDROLASE CUPIN DOMAIN-CONTAINING PROTEIN"/>
    <property type="match status" value="1"/>
</dbReference>
<dbReference type="InterPro" id="IPR014710">
    <property type="entry name" value="RmlC-like_jellyroll"/>
</dbReference>
<dbReference type="RefSeq" id="WP_096780039.1">
    <property type="nucleotide sequence ID" value="NZ_CP012621.1"/>
</dbReference>
<dbReference type="Pfam" id="PF05899">
    <property type="entry name" value="Cupin_3"/>
    <property type="match status" value="1"/>
</dbReference>
<dbReference type="EMBL" id="CP012621">
    <property type="protein sequence ID" value="ATG75363.1"/>
    <property type="molecule type" value="Genomic_DNA"/>
</dbReference>
<feature type="domain" description="(S)-ureidoglycine aminohydrolase cupin" evidence="1">
    <location>
        <begin position="43"/>
        <end position="115"/>
    </location>
</feature>
<dbReference type="SUPFAM" id="SSF51182">
    <property type="entry name" value="RmlC-like cupins"/>
    <property type="match status" value="1"/>
</dbReference>
<dbReference type="InterPro" id="IPR011051">
    <property type="entry name" value="RmlC_Cupin_sf"/>
</dbReference>
<dbReference type="Gene3D" id="2.60.120.10">
    <property type="entry name" value="Jelly Rolls"/>
    <property type="match status" value="1"/>
</dbReference>
<reference evidence="3" key="1">
    <citation type="submission" date="2015-09" db="EMBL/GenBank/DDBJ databases">
        <authorList>
            <person name="Shao Z."/>
            <person name="Wang L."/>
        </authorList>
    </citation>
    <scope>NUCLEOTIDE SEQUENCE [LARGE SCALE GENOMIC DNA]</scope>
    <source>
        <strain evidence="3">F13-1</strain>
    </source>
</reference>
<dbReference type="InterPro" id="IPR008579">
    <property type="entry name" value="UGlyAH_Cupin_dom"/>
</dbReference>
<sequence length="120" mass="13409">MSKSLEDVIVMGRHPVPAETMAPNPDTLVAGNPVQTLANHYSSADNRFHVGTWGSEPGRWRVNYTEHEYCKLLRGKVILHDLAGNRLTLAPGDDFIIPAGFRGEWETVEACEKLYVIYQA</sequence>
<accession>A0A291HT68</accession>
<keyword evidence="3" id="KW-1185">Reference proteome</keyword>
<proteinExistence type="predicted"/>
<gene>
    <name evidence="2" type="ORF">AN401_17130</name>
</gene>
<dbReference type="KEGG" id="zdf:AN401_17130"/>
<protein>
    <submittedName>
        <fullName evidence="2">Transcriptional regulator</fullName>
    </submittedName>
</protein>